<dbReference type="VEuPathDB" id="FungiDB:P170DRAFT_475822"/>
<name>A0A2I2G9H7_9EURO</name>
<keyword evidence="11" id="KW-1185">Reference proteome</keyword>
<accession>A0A2I2G9H7</accession>
<organism evidence="10 11">
    <name type="scientific">Aspergillus steynii IBT 23096</name>
    <dbReference type="NCBI Taxonomy" id="1392250"/>
    <lineage>
        <taxon>Eukaryota</taxon>
        <taxon>Fungi</taxon>
        <taxon>Dikarya</taxon>
        <taxon>Ascomycota</taxon>
        <taxon>Pezizomycotina</taxon>
        <taxon>Eurotiomycetes</taxon>
        <taxon>Eurotiomycetidae</taxon>
        <taxon>Eurotiales</taxon>
        <taxon>Aspergillaceae</taxon>
        <taxon>Aspergillus</taxon>
        <taxon>Aspergillus subgen. Circumdati</taxon>
    </lineage>
</organism>
<comment type="subcellular location">
    <subcellularLocation>
        <location evidence="1">Mitochondrion outer membrane</location>
        <topology evidence="1">Single-pass membrane protein</topology>
    </subcellularLocation>
</comment>
<proteinExistence type="inferred from homology"/>
<gene>
    <name evidence="10" type="ORF">P170DRAFT_475822</name>
</gene>
<keyword evidence="6" id="KW-0653">Protein transport</keyword>
<dbReference type="Pfam" id="PF08038">
    <property type="entry name" value="Tom7"/>
    <property type="match status" value="1"/>
</dbReference>
<dbReference type="STRING" id="1392250.A0A2I2G9H7"/>
<dbReference type="GO" id="GO:0005742">
    <property type="term" value="C:mitochondrial outer membrane translocase complex"/>
    <property type="evidence" value="ECO:0007669"/>
    <property type="project" value="InterPro"/>
</dbReference>
<dbReference type="Proteomes" id="UP000234275">
    <property type="component" value="Unassembled WGS sequence"/>
</dbReference>
<evidence type="ECO:0000256" key="8">
    <source>
        <dbReference type="ARBA" id="ARBA00023128"/>
    </source>
</evidence>
<keyword evidence="3" id="KW-0813">Transport</keyword>
<comment type="similarity">
    <text evidence="2">Belongs to the Tom7 family.</text>
</comment>
<keyword evidence="5" id="KW-1000">Mitochondrion outer membrane</keyword>
<dbReference type="AlphaFoldDB" id="A0A2I2G9H7"/>
<dbReference type="EMBL" id="MSFO01000004">
    <property type="protein sequence ID" value="PLB49531.1"/>
    <property type="molecule type" value="Genomic_DNA"/>
</dbReference>
<dbReference type="GO" id="GO:0030150">
    <property type="term" value="P:protein import into mitochondrial matrix"/>
    <property type="evidence" value="ECO:0007669"/>
    <property type="project" value="InterPro"/>
</dbReference>
<evidence type="ECO:0000256" key="1">
    <source>
        <dbReference type="ARBA" id="ARBA00004572"/>
    </source>
</evidence>
<evidence type="ECO:0000313" key="10">
    <source>
        <dbReference type="EMBL" id="PLB49531.1"/>
    </source>
</evidence>
<keyword evidence="8" id="KW-0496">Mitochondrion</keyword>
<keyword evidence="9" id="KW-0472">Membrane</keyword>
<evidence type="ECO:0000256" key="9">
    <source>
        <dbReference type="ARBA" id="ARBA00023136"/>
    </source>
</evidence>
<evidence type="ECO:0000313" key="11">
    <source>
        <dbReference type="Proteomes" id="UP000234275"/>
    </source>
</evidence>
<dbReference type="GO" id="GO:0045040">
    <property type="term" value="P:protein insertion into mitochondrial outer membrane"/>
    <property type="evidence" value="ECO:0007669"/>
    <property type="project" value="TreeGrafter"/>
</dbReference>
<evidence type="ECO:0000256" key="2">
    <source>
        <dbReference type="ARBA" id="ARBA00010917"/>
    </source>
</evidence>
<dbReference type="PANTHER" id="PTHR34944">
    <property type="entry name" value="MITOCHONDRIAL IMPORT RECEPTOR SUBUNIT TOM7"/>
    <property type="match status" value="1"/>
</dbReference>
<dbReference type="InterPro" id="IPR012621">
    <property type="entry name" value="Tom7"/>
</dbReference>
<dbReference type="PANTHER" id="PTHR34944:SF2">
    <property type="entry name" value="MITOCHONDRIAL IMPORT RECEPTOR SUBUNIT TOM7"/>
    <property type="match status" value="1"/>
</dbReference>
<evidence type="ECO:0000256" key="6">
    <source>
        <dbReference type="ARBA" id="ARBA00022927"/>
    </source>
</evidence>
<sequence>MRKQSERKLSAIGGSFFPWGDFSQPTDPGKLLSSCGRVFDFRHLSNTNPSFRPLLPGAPKTCNSRQNGPVLRGNESEFSERISKVIDVSRVAIHYGYLPLIVYLGYTYSEPRPSLFKLFSPLA</sequence>
<reference evidence="10 11" key="1">
    <citation type="submission" date="2016-12" db="EMBL/GenBank/DDBJ databases">
        <title>The genomes of Aspergillus section Nigri reveals drivers in fungal speciation.</title>
        <authorList>
            <consortium name="DOE Joint Genome Institute"/>
            <person name="Vesth T.C."/>
            <person name="Nybo J."/>
            <person name="Theobald S."/>
            <person name="Brandl J."/>
            <person name="Frisvad J.C."/>
            <person name="Nielsen K.F."/>
            <person name="Lyhne E.K."/>
            <person name="Kogle M.E."/>
            <person name="Kuo A."/>
            <person name="Riley R."/>
            <person name="Clum A."/>
            <person name="Nolan M."/>
            <person name="Lipzen A."/>
            <person name="Salamov A."/>
            <person name="Henrissat B."/>
            <person name="Wiebenga A."/>
            <person name="De Vries R.P."/>
            <person name="Grigoriev I.V."/>
            <person name="Mortensen U.H."/>
            <person name="Andersen M.R."/>
            <person name="Baker S.E."/>
        </authorList>
    </citation>
    <scope>NUCLEOTIDE SEQUENCE [LARGE SCALE GENOMIC DNA]</scope>
    <source>
        <strain evidence="10 11">IBT 23096</strain>
    </source>
</reference>
<evidence type="ECO:0000256" key="4">
    <source>
        <dbReference type="ARBA" id="ARBA00022692"/>
    </source>
</evidence>
<evidence type="ECO:0000256" key="3">
    <source>
        <dbReference type="ARBA" id="ARBA00022448"/>
    </source>
</evidence>
<comment type="caution">
    <text evidence="10">The sequence shown here is derived from an EMBL/GenBank/DDBJ whole genome shotgun (WGS) entry which is preliminary data.</text>
</comment>
<dbReference type="GeneID" id="36560990"/>
<keyword evidence="7" id="KW-1133">Transmembrane helix</keyword>
<dbReference type="OrthoDB" id="284357at2759"/>
<keyword evidence="4" id="KW-0812">Transmembrane</keyword>
<evidence type="ECO:0000256" key="5">
    <source>
        <dbReference type="ARBA" id="ARBA00022787"/>
    </source>
</evidence>
<evidence type="ECO:0000256" key="7">
    <source>
        <dbReference type="ARBA" id="ARBA00022989"/>
    </source>
</evidence>
<protein>
    <submittedName>
        <fullName evidence="10">Tom7-domain-containing protein</fullName>
    </submittedName>
</protein>
<dbReference type="RefSeq" id="XP_024704833.1">
    <property type="nucleotide sequence ID" value="XM_024853292.1"/>
</dbReference>